<dbReference type="EMBL" id="JAYMYS010000006">
    <property type="protein sequence ID" value="KAK7390014.1"/>
    <property type="molecule type" value="Genomic_DNA"/>
</dbReference>
<keyword evidence="7" id="KW-1185">Reference proteome</keyword>
<dbReference type="GO" id="GO:0003676">
    <property type="term" value="F:nucleic acid binding"/>
    <property type="evidence" value="ECO:0007669"/>
    <property type="project" value="InterPro"/>
</dbReference>
<gene>
    <name evidence="6" type="ORF">VNO78_25311</name>
</gene>
<dbReference type="GO" id="GO:0005829">
    <property type="term" value="C:cytosol"/>
    <property type="evidence" value="ECO:0007669"/>
    <property type="project" value="TreeGrafter"/>
</dbReference>
<dbReference type="InterPro" id="IPR014001">
    <property type="entry name" value="Helicase_ATP-bd"/>
</dbReference>
<evidence type="ECO:0000313" key="7">
    <source>
        <dbReference type="Proteomes" id="UP001386955"/>
    </source>
</evidence>
<evidence type="ECO:0000256" key="3">
    <source>
        <dbReference type="ARBA" id="ARBA00022806"/>
    </source>
</evidence>
<keyword evidence="2" id="KW-0378">Hydrolase</keyword>
<comment type="caution">
    <text evidence="6">The sequence shown here is derived from an EMBL/GenBank/DDBJ whole genome shotgun (WGS) entry which is preliminary data.</text>
</comment>
<evidence type="ECO:0000256" key="1">
    <source>
        <dbReference type="ARBA" id="ARBA00022741"/>
    </source>
</evidence>
<evidence type="ECO:0000313" key="6">
    <source>
        <dbReference type="EMBL" id="KAK7390014.1"/>
    </source>
</evidence>
<dbReference type="PROSITE" id="PS51257">
    <property type="entry name" value="PROKAR_LIPOPROTEIN"/>
    <property type="match status" value="1"/>
</dbReference>
<dbReference type="SMART" id="SM00487">
    <property type="entry name" value="DEXDc"/>
    <property type="match status" value="1"/>
</dbReference>
<dbReference type="AlphaFoldDB" id="A0AAN9XFQ0"/>
<dbReference type="InterPro" id="IPR050079">
    <property type="entry name" value="DEAD_box_RNA_helicase"/>
</dbReference>
<evidence type="ECO:0000256" key="4">
    <source>
        <dbReference type="ARBA" id="ARBA00022840"/>
    </source>
</evidence>
<evidence type="ECO:0000259" key="5">
    <source>
        <dbReference type="PROSITE" id="PS51192"/>
    </source>
</evidence>
<name>A0AAN9XFQ0_PSOTE</name>
<sequence length="173" mass="18544">MKSELVSGSTGITSGCSAHFEILSGQTEAISLALEGKDVIGLAQTGSGKTGAFALPILHALLEAPGPKDFFACVLSPTSLKLSEIGVKCAVLVGGIDMVQQSIKIAKQPHIIVGTPGRVLDHLKHTKGFSLSRLKYLVLDEADRLLNQNFEESLNEILQMIPRERRTFLFSAT</sequence>
<dbReference type="PROSITE" id="PS00039">
    <property type="entry name" value="DEAD_ATP_HELICASE"/>
    <property type="match status" value="1"/>
</dbReference>
<dbReference type="InterPro" id="IPR000629">
    <property type="entry name" value="RNA-helicase_DEAD-box_CS"/>
</dbReference>
<accession>A0AAN9XFQ0</accession>
<feature type="domain" description="Helicase ATP-binding" evidence="5">
    <location>
        <begin position="30"/>
        <end position="173"/>
    </location>
</feature>
<keyword evidence="3" id="KW-0347">Helicase</keyword>
<dbReference type="GO" id="GO:0016787">
    <property type="term" value="F:hydrolase activity"/>
    <property type="evidence" value="ECO:0007669"/>
    <property type="project" value="UniProtKB-KW"/>
</dbReference>
<dbReference type="GO" id="GO:0003724">
    <property type="term" value="F:RNA helicase activity"/>
    <property type="evidence" value="ECO:0007669"/>
    <property type="project" value="TreeGrafter"/>
</dbReference>
<reference evidence="6 7" key="1">
    <citation type="submission" date="2024-01" db="EMBL/GenBank/DDBJ databases">
        <title>The genomes of 5 underutilized Papilionoideae crops provide insights into root nodulation and disease resistanc.</title>
        <authorList>
            <person name="Jiang F."/>
        </authorList>
    </citation>
    <scope>NUCLEOTIDE SEQUENCE [LARGE SCALE GENOMIC DNA]</scope>
    <source>
        <strain evidence="6">DUOXIRENSHENG_FW03</strain>
        <tissue evidence="6">Leaves</tissue>
    </source>
</reference>
<dbReference type="Gene3D" id="3.40.50.300">
    <property type="entry name" value="P-loop containing nucleotide triphosphate hydrolases"/>
    <property type="match status" value="1"/>
</dbReference>
<dbReference type="InterPro" id="IPR027417">
    <property type="entry name" value="P-loop_NTPase"/>
</dbReference>
<dbReference type="GO" id="GO:0005524">
    <property type="term" value="F:ATP binding"/>
    <property type="evidence" value="ECO:0007669"/>
    <property type="project" value="UniProtKB-KW"/>
</dbReference>
<dbReference type="SUPFAM" id="SSF52540">
    <property type="entry name" value="P-loop containing nucleoside triphosphate hydrolases"/>
    <property type="match status" value="1"/>
</dbReference>
<dbReference type="InterPro" id="IPR011545">
    <property type="entry name" value="DEAD/DEAH_box_helicase_dom"/>
</dbReference>
<dbReference type="Proteomes" id="UP001386955">
    <property type="component" value="Unassembled WGS sequence"/>
</dbReference>
<keyword evidence="1" id="KW-0547">Nucleotide-binding</keyword>
<proteinExistence type="predicted"/>
<keyword evidence="4" id="KW-0067">ATP-binding</keyword>
<dbReference type="PANTHER" id="PTHR47959:SF24">
    <property type="entry name" value="ATP-DEPENDENT RNA HELICASE"/>
    <property type="match status" value="1"/>
</dbReference>
<dbReference type="Pfam" id="PF00270">
    <property type="entry name" value="DEAD"/>
    <property type="match status" value="1"/>
</dbReference>
<dbReference type="PANTHER" id="PTHR47959">
    <property type="entry name" value="ATP-DEPENDENT RNA HELICASE RHLE-RELATED"/>
    <property type="match status" value="1"/>
</dbReference>
<organism evidence="6 7">
    <name type="scientific">Psophocarpus tetragonolobus</name>
    <name type="common">Winged bean</name>
    <name type="synonym">Dolichos tetragonolobus</name>
    <dbReference type="NCBI Taxonomy" id="3891"/>
    <lineage>
        <taxon>Eukaryota</taxon>
        <taxon>Viridiplantae</taxon>
        <taxon>Streptophyta</taxon>
        <taxon>Embryophyta</taxon>
        <taxon>Tracheophyta</taxon>
        <taxon>Spermatophyta</taxon>
        <taxon>Magnoliopsida</taxon>
        <taxon>eudicotyledons</taxon>
        <taxon>Gunneridae</taxon>
        <taxon>Pentapetalae</taxon>
        <taxon>rosids</taxon>
        <taxon>fabids</taxon>
        <taxon>Fabales</taxon>
        <taxon>Fabaceae</taxon>
        <taxon>Papilionoideae</taxon>
        <taxon>50 kb inversion clade</taxon>
        <taxon>NPAAA clade</taxon>
        <taxon>indigoferoid/millettioid clade</taxon>
        <taxon>Phaseoleae</taxon>
        <taxon>Psophocarpus</taxon>
    </lineage>
</organism>
<protein>
    <recommendedName>
        <fullName evidence="5">Helicase ATP-binding domain-containing protein</fullName>
    </recommendedName>
</protein>
<evidence type="ECO:0000256" key="2">
    <source>
        <dbReference type="ARBA" id="ARBA00022801"/>
    </source>
</evidence>
<dbReference type="PROSITE" id="PS51192">
    <property type="entry name" value="HELICASE_ATP_BIND_1"/>
    <property type="match status" value="1"/>
</dbReference>